<evidence type="ECO:0000313" key="2">
    <source>
        <dbReference type="EMBL" id="MFM1727912.1"/>
    </source>
</evidence>
<dbReference type="EMBL" id="JBDLNU010000002">
    <property type="protein sequence ID" value="MFM1727912.1"/>
    <property type="molecule type" value="Genomic_DNA"/>
</dbReference>
<sequence length="117" mass="12357">MAERSTTAANTAANAATTARTNTKNTLTDGIESVTKSFDENLDRVQSLNEKFVDAAKLSGNLTLDAYEKALSSVLDFNKSIATTAKLDWVSAVVDAQTSLVQGISTAATTAVREVLQ</sequence>
<dbReference type="Proteomes" id="UP001629744">
    <property type="component" value="Unassembled WGS sequence"/>
</dbReference>
<feature type="region of interest" description="Disordered" evidence="1">
    <location>
        <begin position="1"/>
        <end position="24"/>
    </location>
</feature>
<organism evidence="2 3">
    <name type="scientific">Prescottella soli</name>
    <dbReference type="NCBI Taxonomy" id="1543852"/>
    <lineage>
        <taxon>Bacteria</taxon>
        <taxon>Bacillati</taxon>
        <taxon>Actinomycetota</taxon>
        <taxon>Actinomycetes</taxon>
        <taxon>Mycobacteriales</taxon>
        <taxon>Nocardiaceae</taxon>
        <taxon>Prescottella</taxon>
    </lineage>
</organism>
<evidence type="ECO:0000256" key="1">
    <source>
        <dbReference type="SAM" id="MobiDB-lite"/>
    </source>
</evidence>
<dbReference type="RefSeq" id="WP_348604350.1">
    <property type="nucleotide sequence ID" value="NZ_CP157276.1"/>
</dbReference>
<comment type="caution">
    <text evidence="2">The sequence shown here is derived from an EMBL/GenBank/DDBJ whole genome shotgun (WGS) entry which is preliminary data.</text>
</comment>
<protein>
    <recommendedName>
        <fullName evidence="4">Phasin domain-containing protein</fullName>
    </recommendedName>
</protein>
<reference evidence="2 3" key="1">
    <citation type="submission" date="2023-11" db="EMBL/GenBank/DDBJ databases">
        <authorList>
            <person name="Val-Calvo J."/>
            <person name="Scortti M."/>
            <person name="Vazquez-Boland J."/>
        </authorList>
    </citation>
    <scope>NUCLEOTIDE SEQUENCE [LARGE SCALE GENOMIC DNA]</scope>
    <source>
        <strain evidence="2 3">DSM 46662</strain>
    </source>
</reference>
<proteinExistence type="predicted"/>
<evidence type="ECO:0000313" key="3">
    <source>
        <dbReference type="Proteomes" id="UP001629744"/>
    </source>
</evidence>
<evidence type="ECO:0008006" key="4">
    <source>
        <dbReference type="Google" id="ProtNLM"/>
    </source>
</evidence>
<keyword evidence="3" id="KW-1185">Reference proteome</keyword>
<gene>
    <name evidence="2" type="ORF">ABEU19_001380</name>
</gene>
<name>A0ABW9FQY8_9NOCA</name>
<accession>A0ABW9FQY8</accession>